<dbReference type="AlphaFoldDB" id="A0A975XZG2"/>
<dbReference type="KEGG" id="nps:KRR39_18375"/>
<dbReference type="PANTHER" id="PTHR34861">
    <property type="match status" value="1"/>
</dbReference>
<dbReference type="RefSeq" id="WP_216938912.1">
    <property type="nucleotide sequence ID" value="NZ_CP077062.1"/>
</dbReference>
<dbReference type="GO" id="GO:0004061">
    <property type="term" value="F:arylformamidase activity"/>
    <property type="evidence" value="ECO:0007669"/>
    <property type="project" value="InterPro"/>
</dbReference>
<dbReference type="PANTHER" id="PTHR34861:SF10">
    <property type="entry name" value="CYCLASE"/>
    <property type="match status" value="1"/>
</dbReference>
<sequence length="320" mass="33801">MPDARPDLERLRSLIDECSNWDRWGPDDQVGTLNHVTAEAVAGAAALVRDGVSISMALDLGPSGPQQGGFRVNPVNLMRETGADHVGGVQRLPPDWGPTGGLGVGDDVVILPHQAATQWDGLGHVFWEGRMWNGKPAARVGAHGATYAGIEQWRHQFVMRGVLVDVAAHHGVAALEPGYPIGVDDLEATLEAQGCDVGTGDALIVRTGMLEERRGDWGDYAGGPAPGLSVDTLPWIHERRLAAVASDTWGLEVRPSELGGAFPFHVVAIPHMGLALGEIWDVAAVAGYCHRSGRFEFLLVAPVLPVVGAAGSAVNPLAVF</sequence>
<dbReference type="Pfam" id="PF04199">
    <property type="entry name" value="Cyclase"/>
    <property type="match status" value="1"/>
</dbReference>
<accession>A0A975XZG2</accession>
<dbReference type="EMBL" id="CP077062">
    <property type="protein sequence ID" value="QWZ07401.1"/>
    <property type="molecule type" value="Genomic_DNA"/>
</dbReference>
<evidence type="ECO:0000313" key="1">
    <source>
        <dbReference type="EMBL" id="QWZ07401.1"/>
    </source>
</evidence>
<evidence type="ECO:0000313" key="2">
    <source>
        <dbReference type="Proteomes" id="UP000683575"/>
    </source>
</evidence>
<dbReference type="InterPro" id="IPR007325">
    <property type="entry name" value="KFase/CYL"/>
</dbReference>
<dbReference type="GO" id="GO:0019441">
    <property type="term" value="P:L-tryptophan catabolic process to kynurenine"/>
    <property type="evidence" value="ECO:0007669"/>
    <property type="project" value="InterPro"/>
</dbReference>
<gene>
    <name evidence="1" type="ORF">KRR39_18375</name>
</gene>
<organism evidence="1 2">
    <name type="scientific">Nocardioides panacis</name>
    <dbReference type="NCBI Taxonomy" id="2849501"/>
    <lineage>
        <taxon>Bacteria</taxon>
        <taxon>Bacillati</taxon>
        <taxon>Actinomycetota</taxon>
        <taxon>Actinomycetes</taxon>
        <taxon>Propionibacteriales</taxon>
        <taxon>Nocardioidaceae</taxon>
        <taxon>Nocardioides</taxon>
    </lineage>
</organism>
<dbReference type="Proteomes" id="UP000683575">
    <property type="component" value="Chromosome"/>
</dbReference>
<keyword evidence="2" id="KW-1185">Reference proteome</keyword>
<reference evidence="1" key="1">
    <citation type="submission" date="2021-06" db="EMBL/GenBank/DDBJ databases">
        <title>Complete genome sequence of Nocardioides sp. G188.</title>
        <authorList>
            <person name="Im W.-T."/>
        </authorList>
    </citation>
    <scope>NUCLEOTIDE SEQUENCE</scope>
    <source>
        <strain evidence="1">G188</strain>
    </source>
</reference>
<name>A0A975XZG2_9ACTN</name>
<protein>
    <submittedName>
        <fullName evidence="1">Cyclase family protein</fullName>
    </submittedName>
</protein>
<proteinExistence type="predicted"/>